<evidence type="ECO:0000256" key="3">
    <source>
        <dbReference type="ARBA" id="ARBA00012132"/>
    </source>
</evidence>
<dbReference type="PANTHER" id="PTHR13205:SF15">
    <property type="entry name" value="DOLICHOL KINASE"/>
    <property type="match status" value="1"/>
</dbReference>
<feature type="transmembrane region" description="Helical" evidence="10">
    <location>
        <begin position="165"/>
        <end position="181"/>
    </location>
</feature>
<feature type="transmembrane region" description="Helical" evidence="10">
    <location>
        <begin position="19"/>
        <end position="40"/>
    </location>
</feature>
<evidence type="ECO:0000256" key="6">
    <source>
        <dbReference type="ARBA" id="ARBA00022777"/>
    </source>
</evidence>
<feature type="transmembrane region" description="Helical" evidence="10">
    <location>
        <begin position="60"/>
        <end position="83"/>
    </location>
</feature>
<feature type="transmembrane region" description="Helical" evidence="10">
    <location>
        <begin position="253"/>
        <end position="272"/>
    </location>
</feature>
<evidence type="ECO:0000256" key="8">
    <source>
        <dbReference type="ARBA" id="ARBA00022989"/>
    </source>
</evidence>
<accession>A0ABQ8PQH8</accession>
<name>A0ABQ8PQH8_9FUNG</name>
<keyword evidence="5 10" id="KW-0812">Transmembrane</keyword>
<keyword evidence="8 10" id="KW-1133">Transmembrane helix</keyword>
<evidence type="ECO:0000256" key="2">
    <source>
        <dbReference type="ARBA" id="ARBA00010794"/>
    </source>
</evidence>
<dbReference type="GO" id="GO:0016301">
    <property type="term" value="F:kinase activity"/>
    <property type="evidence" value="ECO:0007669"/>
    <property type="project" value="UniProtKB-KW"/>
</dbReference>
<feature type="transmembrane region" description="Helical" evidence="10">
    <location>
        <begin position="292"/>
        <end position="312"/>
    </location>
</feature>
<gene>
    <name evidence="11" type="primary">SEC59</name>
    <name evidence="11" type="ORF">EDC05_002858</name>
</gene>
<keyword evidence="9 10" id="KW-0472">Membrane</keyword>
<dbReference type="Proteomes" id="UP001151295">
    <property type="component" value="Unassembled WGS sequence"/>
</dbReference>
<evidence type="ECO:0000256" key="7">
    <source>
        <dbReference type="ARBA" id="ARBA00022824"/>
    </source>
</evidence>
<evidence type="ECO:0000256" key="5">
    <source>
        <dbReference type="ARBA" id="ARBA00022692"/>
    </source>
</evidence>
<dbReference type="EC" id="2.7.1.108" evidence="3"/>
<evidence type="ECO:0000256" key="4">
    <source>
        <dbReference type="ARBA" id="ARBA00022679"/>
    </source>
</evidence>
<feature type="transmembrane region" description="Helical" evidence="10">
    <location>
        <begin position="404"/>
        <end position="430"/>
    </location>
</feature>
<feature type="transmembrane region" description="Helical" evidence="10">
    <location>
        <begin position="342"/>
        <end position="361"/>
    </location>
</feature>
<keyword evidence="6 11" id="KW-0418">Kinase</keyword>
<comment type="similarity">
    <text evidence="2">Belongs to the polyprenol kinase family.</text>
</comment>
<organism evidence="11 12">
    <name type="scientific">Coemansia umbellata</name>
    <dbReference type="NCBI Taxonomy" id="1424467"/>
    <lineage>
        <taxon>Eukaryota</taxon>
        <taxon>Fungi</taxon>
        <taxon>Fungi incertae sedis</taxon>
        <taxon>Zoopagomycota</taxon>
        <taxon>Kickxellomycotina</taxon>
        <taxon>Kickxellomycetes</taxon>
        <taxon>Kickxellales</taxon>
        <taxon>Kickxellaceae</taxon>
        <taxon>Coemansia</taxon>
    </lineage>
</organism>
<evidence type="ECO:0000256" key="10">
    <source>
        <dbReference type="SAM" id="Phobius"/>
    </source>
</evidence>
<evidence type="ECO:0000256" key="9">
    <source>
        <dbReference type="ARBA" id="ARBA00023136"/>
    </source>
</evidence>
<dbReference type="EMBL" id="JANBQD010000028">
    <property type="protein sequence ID" value="KAJ1992360.1"/>
    <property type="molecule type" value="Genomic_DNA"/>
</dbReference>
<comment type="subcellular location">
    <subcellularLocation>
        <location evidence="1">Endoplasmic reticulum membrane</location>
        <topology evidence="1">Multi-pass membrane protein</topology>
    </subcellularLocation>
</comment>
<feature type="transmembrane region" description="Helical" evidence="10">
    <location>
        <begin position="368"/>
        <end position="384"/>
    </location>
</feature>
<evidence type="ECO:0000256" key="1">
    <source>
        <dbReference type="ARBA" id="ARBA00004477"/>
    </source>
</evidence>
<keyword evidence="7" id="KW-0256">Endoplasmic reticulum</keyword>
<keyword evidence="12" id="KW-1185">Reference proteome</keyword>
<evidence type="ECO:0000313" key="12">
    <source>
        <dbReference type="Proteomes" id="UP001151295"/>
    </source>
</evidence>
<sequence length="435" mass="46244">MITDSCGGNKSKSGRGMRLYNEACIPVALFIVSVIHHGIAPNIKNDDEAGVESYAWWQPRIFSISSFTASIVVIAMALVPLFLRLEWGLNGGGLWILAARDSSARDVVLPRTKKSMYRPSADDGMVWGIVLVPLVVRAADLADTTSDTLVADSHNKFVLHLKRKSYHLLSVLMFVPGFLLARQFLHFAFTVALVLFVAVEAVRALDISPWGPKINMFISKFTDHRDAGQIVTSHFYLLFGCALPVWLGGPSTIACLAGVLSLGLADTAASLAGMKLGRVRWPGTAKTFEGTAGFVVSLFSAALLVEALASGISSQRAQQAAATNDVIVQEIDNIGPNSGGTAIGAIGYLILCTVLSVLEALTEQNDNLVVPLFMYSAMMLFAGLQDQQHHSLASASRSGVAALLHTAACFIVAAILAFMPHVATAVSAAVSSASK</sequence>
<dbReference type="PANTHER" id="PTHR13205">
    <property type="entry name" value="TRANSMEMBRANE PROTEIN 15-RELATED"/>
    <property type="match status" value="1"/>
</dbReference>
<comment type="caution">
    <text evidence="11">The sequence shown here is derived from an EMBL/GenBank/DDBJ whole genome shotgun (WGS) entry which is preliminary data.</text>
</comment>
<reference evidence="11" key="1">
    <citation type="submission" date="2022-07" db="EMBL/GenBank/DDBJ databases">
        <title>Phylogenomic reconstructions and comparative analyses of Kickxellomycotina fungi.</title>
        <authorList>
            <person name="Reynolds N.K."/>
            <person name="Stajich J.E."/>
            <person name="Barry K."/>
            <person name="Grigoriev I.V."/>
            <person name="Crous P."/>
            <person name="Smith M.E."/>
        </authorList>
    </citation>
    <scope>NUCLEOTIDE SEQUENCE</scope>
    <source>
        <strain evidence="11">BCRC 34882</strain>
    </source>
</reference>
<keyword evidence="4" id="KW-0808">Transferase</keyword>
<proteinExistence type="inferred from homology"/>
<evidence type="ECO:0000313" key="11">
    <source>
        <dbReference type="EMBL" id="KAJ1992360.1"/>
    </source>
</evidence>
<protein>
    <recommendedName>
        <fullName evidence="3">dolichol kinase</fullName>
        <ecNumber evidence="3">2.7.1.108</ecNumber>
    </recommendedName>
</protein>
<dbReference type="InterPro" id="IPR032974">
    <property type="entry name" value="Polypren_kinase"/>
</dbReference>